<gene>
    <name evidence="3" type="ORF">DTO96_100777</name>
</gene>
<evidence type="ECO:0000313" key="3">
    <source>
        <dbReference type="EMBL" id="AXF85058.1"/>
    </source>
</evidence>
<feature type="compositionally biased region" description="Low complexity" evidence="1">
    <location>
        <begin position="74"/>
        <end position="85"/>
    </location>
</feature>
<feature type="region of interest" description="Disordered" evidence="1">
    <location>
        <begin position="66"/>
        <end position="85"/>
    </location>
</feature>
<dbReference type="KEGG" id="hyf:DTO96_100777"/>
<organism evidence="3 4">
    <name type="scientific">Ephemeroptericola cinctiostellae</name>
    <dbReference type="NCBI Taxonomy" id="2268024"/>
    <lineage>
        <taxon>Bacteria</taxon>
        <taxon>Pseudomonadati</taxon>
        <taxon>Pseudomonadota</taxon>
        <taxon>Betaproteobacteria</taxon>
        <taxon>Burkholderiales</taxon>
        <taxon>Burkholderiaceae</taxon>
        <taxon>Ephemeroptericola</taxon>
    </lineage>
</organism>
<keyword evidence="2" id="KW-0812">Transmembrane</keyword>
<keyword evidence="4" id="KW-1185">Reference proteome</keyword>
<keyword evidence="2" id="KW-1133">Transmembrane helix</keyword>
<feature type="region of interest" description="Disordered" evidence="1">
    <location>
        <begin position="96"/>
        <end position="116"/>
    </location>
</feature>
<evidence type="ECO:0008006" key="5">
    <source>
        <dbReference type="Google" id="ProtNLM"/>
    </source>
</evidence>
<feature type="compositionally biased region" description="Low complexity" evidence="1">
    <location>
        <begin position="376"/>
        <end position="391"/>
    </location>
</feature>
<feature type="compositionally biased region" description="Pro residues" evidence="1">
    <location>
        <begin position="365"/>
        <end position="375"/>
    </location>
</feature>
<evidence type="ECO:0000256" key="1">
    <source>
        <dbReference type="SAM" id="MobiDB-lite"/>
    </source>
</evidence>
<accession>A0A345D9M0</accession>
<feature type="region of interest" description="Disordered" evidence="1">
    <location>
        <begin position="357"/>
        <end position="391"/>
    </location>
</feature>
<evidence type="ECO:0000313" key="4">
    <source>
        <dbReference type="Proteomes" id="UP000252182"/>
    </source>
</evidence>
<dbReference type="OrthoDB" id="9827141at2"/>
<dbReference type="RefSeq" id="WP_114562297.1">
    <property type="nucleotide sequence ID" value="NZ_CP031124.1"/>
</dbReference>
<sequence>MDKQENTSTTAPKKSSSFKRSVLWLLVLGVIGGSGYVAYDQGALDRYLPRVLQAKPAVEPAVAEVPATVDGKTEPSSSATAATGATQSDLQAALMQQMQQQVPPKEATANSSAVTPKAPVNGGATAPAPIVLAINGGSANALLTAYDAQWQWSNVQQSFMQHADSTLALQDLKNLKIQLQTANDPAFAPALSALAQTETQLQAWTAVPSTTYLTALQQTIAVVDQMDVKAKNDGSTTVNANLSWWERIVASMKNVIEVKKMDGAQEAQMLNPATAALVKQSISARLLSAQWAAQNGLWVSAQTNAAAAHALATQWADPAALSPIQGLIDNKSFPASPDFAAVSTALQQARAQLVSAARTQQSIPPVTPLPAPAAPSAPVSPAAPAAQKGGA</sequence>
<dbReference type="EMBL" id="CP031124">
    <property type="protein sequence ID" value="AXF85058.1"/>
    <property type="molecule type" value="Genomic_DNA"/>
</dbReference>
<reference evidence="4" key="1">
    <citation type="submission" date="2018-07" db="EMBL/GenBank/DDBJ databases">
        <authorList>
            <person name="Kim H."/>
        </authorList>
    </citation>
    <scope>NUCLEOTIDE SEQUENCE [LARGE SCALE GENOMIC DNA]</scope>
    <source>
        <strain evidence="4">F02</strain>
    </source>
</reference>
<proteinExistence type="predicted"/>
<evidence type="ECO:0000256" key="2">
    <source>
        <dbReference type="SAM" id="Phobius"/>
    </source>
</evidence>
<name>A0A345D9M0_9BURK</name>
<protein>
    <recommendedName>
        <fullName evidence="5">Uroporphyrinogen-III C-methyltransferase</fullName>
    </recommendedName>
</protein>
<feature type="transmembrane region" description="Helical" evidence="2">
    <location>
        <begin position="21"/>
        <end position="39"/>
    </location>
</feature>
<dbReference type="Proteomes" id="UP000252182">
    <property type="component" value="Chromosome"/>
</dbReference>
<dbReference type="AlphaFoldDB" id="A0A345D9M0"/>
<keyword evidence="2" id="KW-0472">Membrane</keyword>